<dbReference type="Gene3D" id="3.30.870.10">
    <property type="entry name" value="Endonuclease Chain A"/>
    <property type="match status" value="2"/>
</dbReference>
<evidence type="ECO:0000256" key="6">
    <source>
        <dbReference type="ARBA" id="ARBA00023264"/>
    </source>
</evidence>
<sequence length="525" mass="59706">MPLTRTFTQLYHELCRSQPLFTVSPRDVKILKRPDEFYSQLLTMIRGAERRIFLSSLYIGSSESELIDVLTDSLRKRHVLNLYLQLDLNRSTRPGASSTAKILLPLLEEFPNRVHASFFRSPNLRGIMAKLVPPRFNEGWGTWHAKIYGADDGVMISGANLNKSYFTDRQDRYLHFSNQPTLSQYCFDFMKTVSGFSYQLCPTDVKNSKSELDLGPYSFTHKDGYTMFWPDFRTHPHKIHRKAEEALSAFQRTYCESTQDVTKSRQEDPEKMASELIEAESSVALVPIIQAGQFNIKEEEKTFECLFRHVNAYGMQPDTREDDNNLQNRPLIDLTSGYFGLYERYQRLILGSTNVDVRVIAASPKANGFYGSKGISGRIPDGYTLFEQRFMAAVKRAGRLWTTTTRKGVQLQEWWKDGCTYHGKGLWLYPTRNSAPVLTLFGSTNLNSRSAHIDTELSFLMILPSDTQLSERSTATSNSNSISRLSTDLAAEAANIRQDAGEWKGGERRIPLLTKLIVALVGGML</sequence>
<keyword evidence="6 7" id="KW-1208">Phospholipid metabolism</keyword>
<dbReference type="CDD" id="cd09135">
    <property type="entry name" value="PLDc_PGS1_euk_1"/>
    <property type="match status" value="1"/>
</dbReference>
<comment type="function">
    <text evidence="7">Functions in the biosynthesis of the anionic phospholipids phosphatidylglycerol and cardiolipin.</text>
</comment>
<dbReference type="Proteomes" id="UP001049176">
    <property type="component" value="Chromosome 7"/>
</dbReference>
<dbReference type="GO" id="GO:0032049">
    <property type="term" value="P:cardiolipin biosynthetic process"/>
    <property type="evidence" value="ECO:0007669"/>
    <property type="project" value="InterPro"/>
</dbReference>
<dbReference type="InterPro" id="IPR016270">
    <property type="entry name" value="PGS1"/>
</dbReference>
<comment type="caution">
    <text evidence="8">The sequence shown here is derived from an EMBL/GenBank/DDBJ whole genome shotgun (WGS) entry which is preliminary data.</text>
</comment>
<keyword evidence="4 7" id="KW-0443">Lipid metabolism</keyword>
<evidence type="ECO:0000256" key="3">
    <source>
        <dbReference type="ARBA" id="ARBA00022737"/>
    </source>
</evidence>
<dbReference type="CDD" id="cd09137">
    <property type="entry name" value="PLDc_PGS1_euk_2"/>
    <property type="match status" value="1"/>
</dbReference>
<dbReference type="EC" id="2.7.8.5" evidence="7"/>
<dbReference type="OrthoDB" id="10250191at2759"/>
<evidence type="ECO:0000256" key="5">
    <source>
        <dbReference type="ARBA" id="ARBA00023209"/>
    </source>
</evidence>
<proteinExistence type="inferred from homology"/>
<accession>A0A9P7UPG8</accession>
<comment type="catalytic activity">
    <reaction evidence="7">
        <text>a CDP-1,2-diacyl-sn-glycerol + sn-glycerol 3-phosphate = a 1,2-diacyl-sn-glycero-3-phospho-(1'-sn-glycero-3'-phosphate) + CMP + H(+)</text>
        <dbReference type="Rhea" id="RHEA:12593"/>
        <dbReference type="ChEBI" id="CHEBI:15378"/>
        <dbReference type="ChEBI" id="CHEBI:57597"/>
        <dbReference type="ChEBI" id="CHEBI:58332"/>
        <dbReference type="ChEBI" id="CHEBI:60110"/>
        <dbReference type="ChEBI" id="CHEBI:60377"/>
        <dbReference type="EC" id="2.7.8.5"/>
    </reaction>
</comment>
<keyword evidence="7" id="KW-0547">Nucleotide-binding</keyword>
<keyword evidence="9" id="KW-1185">Reference proteome</keyword>
<comment type="subcellular location">
    <subcellularLocation>
        <location evidence="7">Mitochondrion</location>
    </subcellularLocation>
</comment>
<protein>
    <recommendedName>
        <fullName evidence="7">CDP-diacylglycerol--glycerol-3-phosphate 3-phosphatidyltransferase</fullName>
        <ecNumber evidence="7">2.7.8.5</ecNumber>
    </recommendedName>
</protein>
<keyword evidence="5 7" id="KW-0594">Phospholipid biosynthesis</keyword>
<gene>
    <name evidence="8" type="ORF">E1B28_010966</name>
</gene>
<dbReference type="PANTHER" id="PTHR12586">
    <property type="entry name" value="CDP-DIACYLGLYCEROL--SERINE O-PHOSPHATIDYLTRANSFERASE"/>
    <property type="match status" value="1"/>
</dbReference>
<dbReference type="SUPFAM" id="SSF56024">
    <property type="entry name" value="Phospholipase D/nuclease"/>
    <property type="match status" value="1"/>
</dbReference>
<organism evidence="8 9">
    <name type="scientific">Marasmius oreades</name>
    <name type="common">fairy-ring Marasmius</name>
    <dbReference type="NCBI Taxonomy" id="181124"/>
    <lineage>
        <taxon>Eukaryota</taxon>
        <taxon>Fungi</taxon>
        <taxon>Dikarya</taxon>
        <taxon>Basidiomycota</taxon>
        <taxon>Agaricomycotina</taxon>
        <taxon>Agaricomycetes</taxon>
        <taxon>Agaricomycetidae</taxon>
        <taxon>Agaricales</taxon>
        <taxon>Marasmiineae</taxon>
        <taxon>Marasmiaceae</taxon>
        <taxon>Marasmius</taxon>
    </lineage>
</organism>
<evidence type="ECO:0000313" key="9">
    <source>
        <dbReference type="Proteomes" id="UP001049176"/>
    </source>
</evidence>
<keyword evidence="2 7" id="KW-0808">Transferase</keyword>
<evidence type="ECO:0000313" key="8">
    <source>
        <dbReference type="EMBL" id="KAG7089268.1"/>
    </source>
</evidence>
<keyword evidence="7" id="KW-0067">ATP-binding</keyword>
<dbReference type="GO" id="GO:0005524">
    <property type="term" value="F:ATP binding"/>
    <property type="evidence" value="ECO:0007669"/>
    <property type="project" value="UniProtKB-KW"/>
</dbReference>
<evidence type="ECO:0000256" key="4">
    <source>
        <dbReference type="ARBA" id="ARBA00023098"/>
    </source>
</evidence>
<keyword evidence="7" id="KW-0496">Mitochondrion</keyword>
<comment type="similarity">
    <text evidence="7">Belongs to the CDP-alcohol phosphatidyltransferase class-II family.</text>
</comment>
<dbReference type="GO" id="GO:0005739">
    <property type="term" value="C:mitochondrion"/>
    <property type="evidence" value="ECO:0007669"/>
    <property type="project" value="UniProtKB-SubCell"/>
</dbReference>
<dbReference type="AlphaFoldDB" id="A0A9P7UPG8"/>
<evidence type="ECO:0000256" key="7">
    <source>
        <dbReference type="RuleBase" id="RU365024"/>
    </source>
</evidence>
<keyword evidence="3" id="KW-0677">Repeat</keyword>
<dbReference type="EMBL" id="CM032187">
    <property type="protein sequence ID" value="KAG7089268.1"/>
    <property type="molecule type" value="Genomic_DNA"/>
</dbReference>
<dbReference type="GO" id="GO:0008444">
    <property type="term" value="F:CDP-diacylglycerol-glycerol-3-phosphate 3-phosphatidyltransferase activity"/>
    <property type="evidence" value="ECO:0007669"/>
    <property type="project" value="UniProtKB-EC"/>
</dbReference>
<evidence type="ECO:0000256" key="1">
    <source>
        <dbReference type="ARBA" id="ARBA00022516"/>
    </source>
</evidence>
<reference evidence="8" key="1">
    <citation type="journal article" date="2021" name="Genome Biol. Evol.">
        <title>The assembled and annotated genome of the fairy-ring fungus Marasmius oreades.</title>
        <authorList>
            <person name="Hiltunen M."/>
            <person name="Ament-Velasquez S.L."/>
            <person name="Johannesson H."/>
        </authorList>
    </citation>
    <scope>NUCLEOTIDE SEQUENCE</scope>
    <source>
        <strain evidence="8">03SP1</strain>
    </source>
</reference>
<name>A0A9P7UPG8_9AGAR</name>
<dbReference type="GeneID" id="66080041"/>
<comment type="pathway">
    <text evidence="7">Phospholipid metabolism; phosphatidylglycerol biosynthesis; phosphatidylglycerol from CDP-diacylglycerol: step 1/2.</text>
</comment>
<dbReference type="PIRSF" id="PIRSF000850">
    <property type="entry name" value="Phospholipase_D_PSS"/>
    <property type="match status" value="1"/>
</dbReference>
<dbReference type="RefSeq" id="XP_043005738.1">
    <property type="nucleotide sequence ID" value="XM_043155954.1"/>
</dbReference>
<keyword evidence="1 7" id="KW-0444">Lipid biosynthesis</keyword>
<evidence type="ECO:0000256" key="2">
    <source>
        <dbReference type="ARBA" id="ARBA00022679"/>
    </source>
</evidence>
<dbReference type="KEGG" id="more:E1B28_010966"/>
<dbReference type="PANTHER" id="PTHR12586:SF1">
    <property type="entry name" value="CDP-DIACYLGLYCEROL--GLYCEROL-3-PHOSPHATE 3-PHOSPHATIDYLTRANSFERASE, MITOCHONDRIAL"/>
    <property type="match status" value="1"/>
</dbReference>